<protein>
    <recommendedName>
        <fullName evidence="1">CcmS related domain-containing protein</fullName>
    </recommendedName>
</protein>
<dbReference type="Pfam" id="PF26617">
    <property type="entry name" value="CcmS-like"/>
    <property type="match status" value="1"/>
</dbReference>
<dbReference type="EMBL" id="PDEP01000015">
    <property type="protein sequence ID" value="PEN05186.1"/>
    <property type="molecule type" value="Genomic_DNA"/>
</dbReference>
<gene>
    <name evidence="2" type="ORF">CRI93_13310</name>
</gene>
<proteinExistence type="predicted"/>
<name>A0A2H3P2A3_9BACT</name>
<dbReference type="AlphaFoldDB" id="A0A2H3P2A3"/>
<keyword evidence="3" id="KW-1185">Reference proteome</keyword>
<feature type="domain" description="CcmS related" evidence="1">
    <location>
        <begin position="9"/>
        <end position="98"/>
    </location>
</feature>
<reference evidence="2 3" key="1">
    <citation type="submission" date="2017-10" db="EMBL/GenBank/DDBJ databases">
        <title>Draft genome of Longimonas halophila.</title>
        <authorList>
            <person name="Goh K.M."/>
            <person name="Shamsir M.S."/>
            <person name="Lim S.W."/>
        </authorList>
    </citation>
    <scope>NUCLEOTIDE SEQUENCE [LARGE SCALE GENOMIC DNA]</scope>
    <source>
        <strain evidence="2 3">KCTC 42399</strain>
    </source>
</reference>
<comment type="caution">
    <text evidence="2">The sequence shown here is derived from an EMBL/GenBank/DDBJ whole genome shotgun (WGS) entry which is preliminary data.</text>
</comment>
<dbReference type="OrthoDB" id="1494831at2"/>
<evidence type="ECO:0000313" key="2">
    <source>
        <dbReference type="EMBL" id="PEN05186.1"/>
    </source>
</evidence>
<sequence length="118" mass="12995">MSEAPNPGALLNHIAETHWQTIARQGWRQYQQRGRGAVVFPTPQSGDAEDGGTAPLRYLTFQGTDDEIEASTMKMLHHLTTTYDPAREVVLAVVLPDDRTVFDVYARSPAPKSLSGDT</sequence>
<evidence type="ECO:0000313" key="3">
    <source>
        <dbReference type="Proteomes" id="UP000221024"/>
    </source>
</evidence>
<dbReference type="Proteomes" id="UP000221024">
    <property type="component" value="Unassembled WGS sequence"/>
</dbReference>
<accession>A0A2H3P2A3</accession>
<evidence type="ECO:0000259" key="1">
    <source>
        <dbReference type="Pfam" id="PF26617"/>
    </source>
</evidence>
<organism evidence="2 3">
    <name type="scientific">Longimonas halophila</name>
    <dbReference type="NCBI Taxonomy" id="1469170"/>
    <lineage>
        <taxon>Bacteria</taxon>
        <taxon>Pseudomonadati</taxon>
        <taxon>Rhodothermota</taxon>
        <taxon>Rhodothermia</taxon>
        <taxon>Rhodothermales</taxon>
        <taxon>Salisaetaceae</taxon>
        <taxon>Longimonas</taxon>
    </lineage>
</organism>
<dbReference type="InterPro" id="IPR058258">
    <property type="entry name" value="CcmS-like"/>
</dbReference>